<dbReference type="Proteomes" id="UP000002668">
    <property type="component" value="Genome"/>
</dbReference>
<accession>E4ZQD5</accession>
<sequence length="284" mass="31770">MANNLDQPQSPSTTVNTHVKQSDREMDNNSPLCPDWVFLNNANVHVAKDRGWFKTYTPFTSKVDGSPFFSPPHHLAVLGIGTVEIPTKRSPNTSGVASHSSLLLHNVLHVPDCLCNFIGQPIMSDGYNFTLRSGAKSQGTIKDSKGKNVAYFDPKRPLCTIKIRSPPNGPPLGPYVLKEDELYMLGCRWEDAERRKWQLFQANNGLSTSGQNPASYTAEETAFLKKNYGSEFHFLTQHGLNIHIQQDRDEGRAILRAVMRDAELSDEEEEESDDESAWQGHQAD</sequence>
<reference evidence="4" key="1">
    <citation type="journal article" date="2011" name="Nat. Commun.">
        <title>Effector diversification within compartments of the Leptosphaeria maculans genome affected by Repeat-Induced Point mutations.</title>
        <authorList>
            <person name="Rouxel T."/>
            <person name="Grandaubert J."/>
            <person name="Hane J.K."/>
            <person name="Hoede C."/>
            <person name="van de Wouw A.P."/>
            <person name="Couloux A."/>
            <person name="Dominguez V."/>
            <person name="Anthouard V."/>
            <person name="Bally P."/>
            <person name="Bourras S."/>
            <person name="Cozijnsen A.J."/>
            <person name="Ciuffetti L.M."/>
            <person name="Degrave A."/>
            <person name="Dilmaghani A."/>
            <person name="Duret L."/>
            <person name="Fudal I."/>
            <person name="Goodwin S.B."/>
            <person name="Gout L."/>
            <person name="Glaser N."/>
            <person name="Linglin J."/>
            <person name="Kema G.H.J."/>
            <person name="Lapalu N."/>
            <person name="Lawrence C.B."/>
            <person name="May K."/>
            <person name="Meyer M."/>
            <person name="Ollivier B."/>
            <person name="Poulain J."/>
            <person name="Schoch C.L."/>
            <person name="Simon A."/>
            <person name="Spatafora J.W."/>
            <person name="Stachowiak A."/>
            <person name="Turgeon B.G."/>
            <person name="Tyler B.M."/>
            <person name="Vincent D."/>
            <person name="Weissenbach J."/>
            <person name="Amselem J."/>
            <person name="Quesneville H."/>
            <person name="Oliver R.P."/>
            <person name="Wincker P."/>
            <person name="Balesdent M.-H."/>
            <person name="Howlett B.J."/>
        </authorList>
    </citation>
    <scope>NUCLEOTIDE SEQUENCE [LARGE SCALE GENOMIC DNA]</scope>
    <source>
        <strain evidence="4">JN3 / isolate v23.1.3 / race Av1-4-5-6-7-8</strain>
    </source>
</reference>
<gene>
    <name evidence="3" type="ORF">LEMA_P032840.1</name>
</gene>
<feature type="compositionally biased region" description="Polar residues" evidence="1">
    <location>
        <begin position="1"/>
        <end position="19"/>
    </location>
</feature>
<dbReference type="OrthoDB" id="4232400at2759"/>
<dbReference type="eggNOG" id="ENOG502SQ6I">
    <property type="taxonomic scope" value="Eukaryota"/>
</dbReference>
<dbReference type="VEuPathDB" id="FungiDB:LEMA_P032840.1"/>
<name>E4ZQD5_LEPMJ</name>
<dbReference type="OMA" id="AKDRCWF"/>
<proteinExistence type="predicted"/>
<dbReference type="AlphaFoldDB" id="E4ZQD5"/>
<dbReference type="PANTHER" id="PTHR40628">
    <property type="entry name" value="CHROMO DOMAIN-CONTAINING PROTEIN"/>
    <property type="match status" value="1"/>
</dbReference>
<dbReference type="InParanoid" id="E4ZQD5"/>
<dbReference type="PANTHER" id="PTHR40628:SF1">
    <property type="entry name" value="CHROMO DOMAIN-CONTAINING PROTEIN"/>
    <property type="match status" value="1"/>
</dbReference>
<feature type="region of interest" description="Disordered" evidence="1">
    <location>
        <begin position="260"/>
        <end position="284"/>
    </location>
</feature>
<evidence type="ECO:0000313" key="4">
    <source>
        <dbReference type="Proteomes" id="UP000002668"/>
    </source>
</evidence>
<feature type="domain" description="Retrovirus-related Pol polyprotein from transposon TNT 1-94-like beta-barrel" evidence="2">
    <location>
        <begin position="36"/>
        <end position="118"/>
    </location>
</feature>
<evidence type="ECO:0000313" key="3">
    <source>
        <dbReference type="EMBL" id="CBX93610.1"/>
    </source>
</evidence>
<dbReference type="InterPro" id="IPR054722">
    <property type="entry name" value="PolX-like_BBD"/>
</dbReference>
<dbReference type="EMBL" id="FP929116">
    <property type="protein sequence ID" value="CBX93610.1"/>
    <property type="molecule type" value="Genomic_DNA"/>
</dbReference>
<feature type="region of interest" description="Disordered" evidence="1">
    <location>
        <begin position="1"/>
        <end position="28"/>
    </location>
</feature>
<dbReference type="GeneID" id="13284859"/>
<keyword evidence="4" id="KW-1185">Reference proteome</keyword>
<dbReference type="Pfam" id="PF22936">
    <property type="entry name" value="Pol_BBD"/>
    <property type="match status" value="1"/>
</dbReference>
<dbReference type="STRING" id="985895.E4ZQD5"/>
<protein>
    <recommendedName>
        <fullName evidence="2">Retrovirus-related Pol polyprotein from transposon TNT 1-94-like beta-barrel domain-containing protein</fullName>
    </recommendedName>
</protein>
<evidence type="ECO:0000259" key="2">
    <source>
        <dbReference type="Pfam" id="PF22936"/>
    </source>
</evidence>
<feature type="compositionally biased region" description="Acidic residues" evidence="1">
    <location>
        <begin position="264"/>
        <end position="276"/>
    </location>
</feature>
<organism evidence="4">
    <name type="scientific">Leptosphaeria maculans (strain JN3 / isolate v23.1.3 / race Av1-4-5-6-7-8)</name>
    <name type="common">Blackleg fungus</name>
    <name type="synonym">Phoma lingam</name>
    <dbReference type="NCBI Taxonomy" id="985895"/>
    <lineage>
        <taxon>Eukaryota</taxon>
        <taxon>Fungi</taxon>
        <taxon>Dikarya</taxon>
        <taxon>Ascomycota</taxon>
        <taxon>Pezizomycotina</taxon>
        <taxon>Dothideomycetes</taxon>
        <taxon>Pleosporomycetidae</taxon>
        <taxon>Pleosporales</taxon>
        <taxon>Pleosporineae</taxon>
        <taxon>Leptosphaeriaceae</taxon>
        <taxon>Plenodomus</taxon>
        <taxon>Plenodomus lingam/Leptosphaeria maculans species complex</taxon>
    </lineage>
</organism>
<dbReference type="HOGENOM" id="CLU_077197_0_0_1"/>
<evidence type="ECO:0000256" key="1">
    <source>
        <dbReference type="SAM" id="MobiDB-lite"/>
    </source>
</evidence>